<dbReference type="NCBIfam" id="TIGR03177">
    <property type="entry name" value="pilus_cpaB"/>
    <property type="match status" value="1"/>
</dbReference>
<dbReference type="Pfam" id="PF16976">
    <property type="entry name" value="RcpC"/>
    <property type="match status" value="1"/>
</dbReference>
<dbReference type="CDD" id="cd11614">
    <property type="entry name" value="SAF_CpaB_FlgA_like"/>
    <property type="match status" value="1"/>
</dbReference>
<proteinExistence type="predicted"/>
<feature type="domain" description="SAF" evidence="2">
    <location>
        <begin position="42"/>
        <end position="104"/>
    </location>
</feature>
<dbReference type="InterPro" id="IPR017592">
    <property type="entry name" value="Pilus_assmbl_Flp-typ_CpaB"/>
</dbReference>
<name>A0A3E2N3J0_9FIRM</name>
<dbReference type="SMART" id="SM00858">
    <property type="entry name" value="SAF"/>
    <property type="match status" value="1"/>
</dbReference>
<dbReference type="Proteomes" id="UP000260680">
    <property type="component" value="Unassembled WGS sequence"/>
</dbReference>
<dbReference type="Pfam" id="PF08666">
    <property type="entry name" value="SAF"/>
    <property type="match status" value="1"/>
</dbReference>
<organism evidence="3 4">
    <name type="scientific">Lacrimispora amygdalina</name>
    <dbReference type="NCBI Taxonomy" id="253257"/>
    <lineage>
        <taxon>Bacteria</taxon>
        <taxon>Bacillati</taxon>
        <taxon>Bacillota</taxon>
        <taxon>Clostridia</taxon>
        <taxon>Lachnospirales</taxon>
        <taxon>Lachnospiraceae</taxon>
        <taxon>Lacrimispora</taxon>
    </lineage>
</organism>
<sequence length="274" mass="29986">MKVKKIRLIALAVAFLVFIAGYRMLALRENHQSQTKADGQKIEVVVAAQDLSPYTTLTKDMIKLKKVLVDEETKGYYRKPEEVVGKVCVSNVFQDEVLTDRRLAEDNAEVLGLSSRLEEGKRAVSINTDLEQGVSNNLRVGNYVDVIFTGTLKSSVQGSEEGIPAGLAMERIMGPQNPANAQIVNDSVGNEFSVIALQNIKVAALGNSFSFDSTKDYKDEEYVSVTLEVTPSQAAQIALMKSGEGKIQLALRPQEDSTVVNEPRGSVLKNYEGN</sequence>
<dbReference type="OrthoDB" id="2037472at2"/>
<evidence type="ECO:0000259" key="2">
    <source>
        <dbReference type="SMART" id="SM00858"/>
    </source>
</evidence>
<evidence type="ECO:0000313" key="4">
    <source>
        <dbReference type="Proteomes" id="UP000260680"/>
    </source>
</evidence>
<evidence type="ECO:0000256" key="1">
    <source>
        <dbReference type="SAM" id="MobiDB-lite"/>
    </source>
</evidence>
<dbReference type="AlphaFoldDB" id="A0A3E2N3J0"/>
<dbReference type="InterPro" id="IPR013974">
    <property type="entry name" value="SAF"/>
</dbReference>
<accession>A0A3E2N3J0</accession>
<gene>
    <name evidence="3" type="primary">cpaB</name>
    <name evidence="3" type="ORF">DS742_28405</name>
</gene>
<protein>
    <submittedName>
        <fullName evidence="3">Flp pilus assembly protein CpaB</fullName>
    </submittedName>
</protein>
<reference evidence="3 4" key="1">
    <citation type="submission" date="2018-07" db="EMBL/GenBank/DDBJ databases">
        <title>New species, Clostridium PI-S10-A1B.</title>
        <authorList>
            <person name="Krishna G."/>
            <person name="Summeta K."/>
            <person name="Shikha S."/>
            <person name="Prabhu P.B."/>
            <person name="Suresh K."/>
        </authorList>
    </citation>
    <scope>NUCLEOTIDE SEQUENCE [LARGE SCALE GENOMIC DNA]</scope>
    <source>
        <strain evidence="3 4">PI-S10-A1B</strain>
    </source>
</reference>
<dbReference type="EMBL" id="QOHO01000157">
    <property type="protein sequence ID" value="RFZ75543.1"/>
    <property type="molecule type" value="Genomic_DNA"/>
</dbReference>
<evidence type="ECO:0000313" key="3">
    <source>
        <dbReference type="EMBL" id="RFZ75543.1"/>
    </source>
</evidence>
<feature type="region of interest" description="Disordered" evidence="1">
    <location>
        <begin position="254"/>
        <end position="274"/>
    </location>
</feature>
<comment type="caution">
    <text evidence="3">The sequence shown here is derived from an EMBL/GenBank/DDBJ whole genome shotgun (WGS) entry which is preliminary data.</text>
</comment>
<dbReference type="Gene3D" id="3.90.1210.10">
    <property type="entry name" value="Antifreeze-like/N-acetylneuraminic acid synthase C-terminal domain"/>
    <property type="match status" value="1"/>
</dbReference>
<dbReference type="InterPro" id="IPR031571">
    <property type="entry name" value="RcpC_dom"/>
</dbReference>